<dbReference type="InterPro" id="IPR009056">
    <property type="entry name" value="Cyt_c-like_dom"/>
</dbReference>
<sequence>MPVAHRLLFSLTALLAATAQAAVDGQKLYTQGGANPAAAACVTCHGADGMGLAAAGFPRLAGLPAAYLSKQLHDLKQGGSREHPVMKGIADALGDDEIQALATTLAAMPAPKPVALSRVATPRSPGETLAVRGAWERNIPECVTCHGPAGSGVGEAFPPLQGQGEMYLSNQLRAWQLGTRRNDPNDLMGHIAKSLSEEEIRSVSQFFATLGQAGGQP</sequence>
<feature type="signal peptide" evidence="6">
    <location>
        <begin position="1"/>
        <end position="21"/>
    </location>
</feature>
<feature type="binding site" description="covalent" evidence="4">
    <location>
        <position position="142"/>
    </location>
    <ligand>
        <name>heme c</name>
        <dbReference type="ChEBI" id="CHEBI:61717"/>
        <label>2</label>
    </ligand>
</feature>
<gene>
    <name evidence="9" type="ORF">CAZ10_13440</name>
    <name evidence="8" type="ORF">PAERUG_P19_London_7_VIM_2_05_10_06853</name>
</gene>
<keyword evidence="2 5" id="KW-0479">Metal-binding</keyword>
<dbReference type="PIRSF" id="PIRSF000005">
    <property type="entry name" value="Cytochrome_c4"/>
    <property type="match status" value="1"/>
</dbReference>
<evidence type="ECO:0000259" key="7">
    <source>
        <dbReference type="PROSITE" id="PS51007"/>
    </source>
</evidence>
<feature type="domain" description="Cytochrome c" evidence="7">
    <location>
        <begin position="20"/>
        <end position="109"/>
    </location>
</feature>
<evidence type="ECO:0000256" key="4">
    <source>
        <dbReference type="PIRSR" id="PIRSR000005-1"/>
    </source>
</evidence>
<feature type="binding site" description="axial binding residue" evidence="5">
    <location>
        <position position="188"/>
    </location>
    <ligand>
        <name>heme c</name>
        <dbReference type="ChEBI" id="CHEBI:61717"/>
        <label>2</label>
    </ligand>
    <ligandPart>
        <name>Fe</name>
        <dbReference type="ChEBI" id="CHEBI:18248"/>
    </ligandPart>
</feature>
<reference evidence="8" key="2">
    <citation type="submission" date="2015-06" db="EMBL/GenBank/DDBJ databases">
        <authorList>
            <person name="Radhakrishnan R."/>
            <person name="Underwood A."/>
            <person name="Al-Shahib A."/>
        </authorList>
    </citation>
    <scope>NUCLEOTIDE SEQUENCE</scope>
    <source>
        <strain evidence="8">P19_London_7_VIM_2_05_10</strain>
    </source>
</reference>
<dbReference type="SUPFAM" id="SSF46626">
    <property type="entry name" value="Cytochrome c"/>
    <property type="match status" value="2"/>
</dbReference>
<dbReference type="PANTHER" id="PTHR33751">
    <property type="entry name" value="CBB3-TYPE CYTOCHROME C OXIDASE SUBUNIT FIXP"/>
    <property type="match status" value="1"/>
</dbReference>
<dbReference type="GO" id="GO:0009055">
    <property type="term" value="F:electron transfer activity"/>
    <property type="evidence" value="ECO:0007669"/>
    <property type="project" value="InterPro"/>
</dbReference>
<reference evidence="9 11" key="3">
    <citation type="submission" date="2017-05" db="EMBL/GenBank/DDBJ databases">
        <authorList>
            <person name="Song R."/>
            <person name="Chenine A.L."/>
            <person name="Ruprecht R.M."/>
        </authorList>
    </citation>
    <scope>NUCLEOTIDE SEQUENCE [LARGE SCALE GENOMIC DNA]</scope>
    <source>
        <strain evidence="9 11">S567_C10_BS</strain>
    </source>
</reference>
<proteinExistence type="predicted"/>
<comment type="caution">
    <text evidence="9">The sequence shown here is derived from an EMBL/GenBank/DDBJ whole genome shotgun (WGS) entry which is preliminary data.</text>
</comment>
<evidence type="ECO:0000313" key="11">
    <source>
        <dbReference type="Proteomes" id="UP000194857"/>
    </source>
</evidence>
<dbReference type="InterPro" id="IPR036909">
    <property type="entry name" value="Cyt_c-like_dom_sf"/>
</dbReference>
<feature type="binding site" description="axial binding residue" evidence="5">
    <location>
        <position position="86"/>
    </location>
    <ligand>
        <name>heme c</name>
        <dbReference type="ChEBI" id="CHEBI:61717"/>
        <label>1</label>
    </ligand>
    <ligandPart>
        <name>Fe</name>
        <dbReference type="ChEBI" id="CHEBI:18248"/>
    </ligandPart>
</feature>
<keyword evidence="3 5" id="KW-0408">Iron</keyword>
<dbReference type="AlphaFoldDB" id="A0A0F6RSG3"/>
<feature type="chain" id="PRO_5015038534" evidence="6">
    <location>
        <begin position="22"/>
        <end position="217"/>
    </location>
</feature>
<keyword evidence="1 4" id="KW-0349">Heme</keyword>
<feature type="domain" description="Cytochrome c" evidence="7">
    <location>
        <begin position="128"/>
        <end position="211"/>
    </location>
</feature>
<dbReference type="GO" id="GO:0042597">
    <property type="term" value="C:periplasmic space"/>
    <property type="evidence" value="ECO:0007669"/>
    <property type="project" value="InterPro"/>
</dbReference>
<dbReference type="PANTHER" id="PTHR33751:SF11">
    <property type="entry name" value="BLL4483 PROTEIN"/>
    <property type="match status" value="1"/>
</dbReference>
<comment type="PTM">
    <text evidence="4">Binds 2 heme c groups covalently per subunit.</text>
</comment>
<feature type="binding site" description="covalent" evidence="4">
    <location>
        <position position="41"/>
    </location>
    <ligand>
        <name>heme c</name>
        <dbReference type="ChEBI" id="CHEBI:61717"/>
        <label>1</label>
    </ligand>
</feature>
<evidence type="ECO:0000313" key="10">
    <source>
        <dbReference type="Proteomes" id="UP000045039"/>
    </source>
</evidence>
<dbReference type="Proteomes" id="UP000194857">
    <property type="component" value="Unassembled WGS sequence"/>
</dbReference>
<organism evidence="9 11">
    <name type="scientific">Pseudomonas aeruginosa</name>
    <dbReference type="NCBI Taxonomy" id="287"/>
    <lineage>
        <taxon>Bacteria</taxon>
        <taxon>Pseudomonadati</taxon>
        <taxon>Pseudomonadota</taxon>
        <taxon>Gammaproteobacteria</taxon>
        <taxon>Pseudomonadales</taxon>
        <taxon>Pseudomonadaceae</taxon>
        <taxon>Pseudomonas</taxon>
    </lineage>
</organism>
<evidence type="ECO:0000256" key="2">
    <source>
        <dbReference type="ARBA" id="ARBA00022723"/>
    </source>
</evidence>
<dbReference type="Gene3D" id="1.10.760.10">
    <property type="entry name" value="Cytochrome c-like domain"/>
    <property type="match status" value="2"/>
</dbReference>
<dbReference type="EMBL" id="CVVU01000276">
    <property type="protein sequence ID" value="CRQ12695.1"/>
    <property type="molecule type" value="Genomic_DNA"/>
</dbReference>
<feature type="binding site" description="covalent" evidence="4">
    <location>
        <position position="145"/>
    </location>
    <ligand>
        <name>heme c</name>
        <dbReference type="ChEBI" id="CHEBI:61717"/>
        <label>2</label>
    </ligand>
</feature>
<reference evidence="10" key="1">
    <citation type="submission" date="2015-06" db="EMBL/GenBank/DDBJ databases">
        <authorList>
            <person name="Radhakrishnan Rajesh"/>
            <person name="Underwood Anthony"/>
            <person name="Al-Shahib Ali"/>
        </authorList>
    </citation>
    <scope>NUCLEOTIDE SEQUENCE [LARGE SCALE GENOMIC DNA]</scope>
    <source>
        <strain evidence="10">P19_London_7_VIM_2_05_10</strain>
    </source>
</reference>
<dbReference type="RefSeq" id="WP_015648902.1">
    <property type="nucleotide sequence ID" value="NZ_AP017302.1"/>
</dbReference>
<dbReference type="GO" id="GO:0005506">
    <property type="term" value="F:iron ion binding"/>
    <property type="evidence" value="ECO:0007669"/>
    <property type="project" value="InterPro"/>
</dbReference>
<dbReference type="Proteomes" id="UP000045039">
    <property type="component" value="Unassembled WGS sequence"/>
</dbReference>
<dbReference type="GO" id="GO:0020037">
    <property type="term" value="F:heme binding"/>
    <property type="evidence" value="ECO:0007669"/>
    <property type="project" value="InterPro"/>
</dbReference>
<protein>
    <submittedName>
        <fullName evidence="9">Cytochrome c4</fullName>
    </submittedName>
</protein>
<evidence type="ECO:0000313" key="8">
    <source>
        <dbReference type="EMBL" id="CRQ12695.1"/>
    </source>
</evidence>
<feature type="binding site" description="covalent" evidence="4">
    <location>
        <position position="44"/>
    </location>
    <ligand>
        <name>heme c</name>
        <dbReference type="ChEBI" id="CHEBI:61717"/>
        <label>1</label>
    </ligand>
</feature>
<name>A0A0F6RSG3_PSEAI</name>
<accession>A0A0F6RSG3</accession>
<evidence type="ECO:0000256" key="6">
    <source>
        <dbReference type="SAM" id="SignalP"/>
    </source>
</evidence>
<dbReference type="InterPro" id="IPR024167">
    <property type="entry name" value="Cytochrome_c4-like"/>
</dbReference>
<dbReference type="EMBL" id="NFFZ01000006">
    <property type="protein sequence ID" value="OTI61703.1"/>
    <property type="molecule type" value="Genomic_DNA"/>
</dbReference>
<evidence type="ECO:0000256" key="5">
    <source>
        <dbReference type="PIRSR" id="PIRSR000005-2"/>
    </source>
</evidence>
<evidence type="ECO:0000313" key="9">
    <source>
        <dbReference type="EMBL" id="OTI61703.1"/>
    </source>
</evidence>
<keyword evidence="6" id="KW-0732">Signal</keyword>
<evidence type="ECO:0000256" key="3">
    <source>
        <dbReference type="ARBA" id="ARBA00023004"/>
    </source>
</evidence>
<dbReference type="PROSITE" id="PS51007">
    <property type="entry name" value="CYTC"/>
    <property type="match status" value="2"/>
</dbReference>
<dbReference type="Pfam" id="PF00034">
    <property type="entry name" value="Cytochrom_C"/>
    <property type="match status" value="2"/>
</dbReference>
<dbReference type="InterPro" id="IPR050597">
    <property type="entry name" value="Cytochrome_c_Oxidase_Subunit"/>
</dbReference>
<evidence type="ECO:0000256" key="1">
    <source>
        <dbReference type="ARBA" id="ARBA00022617"/>
    </source>
</evidence>
<feature type="binding site" description="axial binding residue" evidence="5">
    <location>
        <position position="45"/>
    </location>
    <ligand>
        <name>heme c</name>
        <dbReference type="ChEBI" id="CHEBI:61717"/>
        <label>1</label>
    </ligand>
    <ligandPart>
        <name>Fe</name>
        <dbReference type="ChEBI" id="CHEBI:18248"/>
    </ligandPart>
</feature>
<feature type="binding site" description="axial binding residue" evidence="5">
    <location>
        <position position="146"/>
    </location>
    <ligand>
        <name>heme c</name>
        <dbReference type="ChEBI" id="CHEBI:61717"/>
        <label>2</label>
    </ligand>
    <ligandPart>
        <name>Fe</name>
        <dbReference type="ChEBI" id="CHEBI:18248"/>
    </ligandPart>
</feature>